<dbReference type="AlphaFoldDB" id="C0ZIZ0"/>
<dbReference type="EMBL" id="AP008955">
    <property type="protein sequence ID" value="BAH41358.1"/>
    <property type="molecule type" value="Genomic_DNA"/>
</dbReference>
<keyword evidence="2" id="KW-1185">Reference proteome</keyword>
<dbReference type="HOGENOM" id="CLU_2680468_0_0_9"/>
<dbReference type="Proteomes" id="UP000001877">
    <property type="component" value="Chromosome"/>
</dbReference>
<evidence type="ECO:0000313" key="1">
    <source>
        <dbReference type="EMBL" id="BAH41358.1"/>
    </source>
</evidence>
<proteinExistence type="predicted"/>
<organism evidence="1 2">
    <name type="scientific">Brevibacillus brevis (strain 47 / JCM 6285 / NBRC 100599)</name>
    <dbReference type="NCBI Taxonomy" id="358681"/>
    <lineage>
        <taxon>Bacteria</taxon>
        <taxon>Bacillati</taxon>
        <taxon>Bacillota</taxon>
        <taxon>Bacilli</taxon>
        <taxon>Bacillales</taxon>
        <taxon>Paenibacillaceae</taxon>
        <taxon>Brevibacillus</taxon>
    </lineage>
</organism>
<reference evidence="1 2" key="1">
    <citation type="submission" date="2005-03" db="EMBL/GenBank/DDBJ databases">
        <title>Brevibacillus brevis strain 47, complete genome.</title>
        <authorList>
            <person name="Hosoyama A."/>
            <person name="Yamada R."/>
            <person name="Hongo Y."/>
            <person name="Terui Y."/>
            <person name="Ankai A."/>
            <person name="Masuyama W."/>
            <person name="Sekiguchi M."/>
            <person name="Takeda T."/>
            <person name="Asano K."/>
            <person name="Ohji S."/>
            <person name="Ichikawa N."/>
            <person name="Narita S."/>
            <person name="Aoki N."/>
            <person name="Miura H."/>
            <person name="Matsushita S."/>
            <person name="Sekigawa T."/>
            <person name="Yamagata H."/>
            <person name="Yoshikawa H."/>
            <person name="Udaka S."/>
            <person name="Tanikawa S."/>
            <person name="Fujita N."/>
        </authorList>
    </citation>
    <scope>NUCLEOTIDE SEQUENCE [LARGE SCALE GENOMIC DNA]</scope>
    <source>
        <strain evidence="2">47 / JCM 6285 / NBRC 100599</strain>
    </source>
</reference>
<protein>
    <submittedName>
        <fullName evidence="1">Uncharacterized protein</fullName>
    </submittedName>
</protein>
<sequence>MTVVTYKKIAVFLKKETGDKTQRRQLQVGWALGRPMSTFSPKQRIVFICREKAGDFFRLFIFRSVKCGDPSGES</sequence>
<accession>C0ZIZ0</accession>
<name>C0ZIZ0_BREBN</name>
<gene>
    <name evidence="1" type="ordered locus">BBR47_03810</name>
</gene>
<dbReference type="KEGG" id="bbe:BBR47_03810"/>
<evidence type="ECO:0000313" key="2">
    <source>
        <dbReference type="Proteomes" id="UP000001877"/>
    </source>
</evidence>